<evidence type="ECO:0000256" key="1">
    <source>
        <dbReference type="SAM" id="MobiDB-lite"/>
    </source>
</evidence>
<keyword evidence="3" id="KW-1185">Reference proteome</keyword>
<dbReference type="OrthoDB" id="1898655at2759"/>
<accession>A0A9E7KCX9</accession>
<gene>
    <name evidence="2" type="ORF">MUK42_14797</name>
</gene>
<dbReference type="PROSITE" id="PS51257">
    <property type="entry name" value="PROKAR_LIPOPROTEIN"/>
    <property type="match status" value="1"/>
</dbReference>
<reference evidence="2" key="1">
    <citation type="submission" date="2022-05" db="EMBL/GenBank/DDBJ databases">
        <title>The Musa troglodytarum L. genome provides insights into the mechanism of non-climacteric behaviour and enrichment of carotenoids.</title>
        <authorList>
            <person name="Wang J."/>
        </authorList>
    </citation>
    <scope>NUCLEOTIDE SEQUENCE</scope>
    <source>
        <tissue evidence="2">Leaf</tissue>
    </source>
</reference>
<evidence type="ECO:0000313" key="2">
    <source>
        <dbReference type="EMBL" id="URE12454.1"/>
    </source>
</evidence>
<dbReference type="AlphaFoldDB" id="A0A9E7KCX9"/>
<dbReference type="PANTHER" id="PTHR31390">
    <property type="entry name" value="EXPRESSED PROTEIN"/>
    <property type="match status" value="1"/>
</dbReference>
<dbReference type="Pfam" id="PF12043">
    <property type="entry name" value="DUF3527"/>
    <property type="match status" value="1"/>
</dbReference>
<proteinExistence type="predicted"/>
<evidence type="ECO:0000313" key="3">
    <source>
        <dbReference type="Proteomes" id="UP001055439"/>
    </source>
</evidence>
<dbReference type="InterPro" id="IPR021916">
    <property type="entry name" value="DUF3527"/>
</dbReference>
<feature type="region of interest" description="Disordered" evidence="1">
    <location>
        <begin position="137"/>
        <end position="157"/>
    </location>
</feature>
<protein>
    <submittedName>
        <fullName evidence="2">Uncharacterized protein</fullName>
    </submittedName>
</protein>
<feature type="compositionally biased region" description="Polar residues" evidence="1">
    <location>
        <begin position="138"/>
        <end position="149"/>
    </location>
</feature>
<dbReference type="PANTHER" id="PTHR31390:SF12">
    <property type="entry name" value="PUTATIVE (DUF3527)-RELATED"/>
    <property type="match status" value="1"/>
</dbReference>
<dbReference type="Proteomes" id="UP001055439">
    <property type="component" value="Chromosome 6"/>
</dbReference>
<dbReference type="EMBL" id="CP097508">
    <property type="protein sequence ID" value="URE12454.1"/>
    <property type="molecule type" value="Genomic_DNA"/>
</dbReference>
<name>A0A9E7KCX9_9LILI</name>
<organism evidence="2 3">
    <name type="scientific">Musa troglodytarum</name>
    <name type="common">fe'i banana</name>
    <dbReference type="NCBI Taxonomy" id="320322"/>
    <lineage>
        <taxon>Eukaryota</taxon>
        <taxon>Viridiplantae</taxon>
        <taxon>Streptophyta</taxon>
        <taxon>Embryophyta</taxon>
        <taxon>Tracheophyta</taxon>
        <taxon>Spermatophyta</taxon>
        <taxon>Magnoliopsida</taxon>
        <taxon>Liliopsida</taxon>
        <taxon>Zingiberales</taxon>
        <taxon>Musaceae</taxon>
        <taxon>Musa</taxon>
    </lineage>
</organism>
<sequence>MKQALLQVAWKNGLPLFMLSSCDSEVLAAAITMRSLDNSDDLECIYRIFSVNSAKKKSMFWSNYGNKGKRHQLISHVVAQLKVSLRRTRSYDNGRPHVAREFVLLGAHPSPTNDKSVDSSAMSELAAIVVKVPPSMCKSDSSTESTNPAGNRIASSDEKCLQTDRLRVILPSGVHGSSTDGEPSPLIERWRSGGACDCGGWDEGCMLTILSDEFQEQRDNTSCSFQARQTADGTQRLELSIQGGSKERRHAFSIVAFKQGLYTVESRSSISLLQALAICIAVLHGRKPSNHSAAPKNLQEQTVNDQLGRRAAKAYVPNHPPLSPVRRA</sequence>